<gene>
    <name evidence="14" type="ORF">G4223_06900</name>
</gene>
<comment type="caution">
    <text evidence="14">The sequence shown here is derived from an EMBL/GenBank/DDBJ whole genome shotgun (WGS) entry which is preliminary data.</text>
</comment>
<comment type="subcellular location">
    <subcellularLocation>
        <location evidence="1 9">Cell inner membrane</location>
        <topology evidence="1 9">Single-pass membrane protein</topology>
    </subcellularLocation>
</comment>
<dbReference type="InterPro" id="IPR010129">
    <property type="entry name" value="T1SS_HlyD"/>
</dbReference>
<evidence type="ECO:0000256" key="9">
    <source>
        <dbReference type="RuleBase" id="RU365093"/>
    </source>
</evidence>
<sequence length="461" mass="51349">MSSQSLVPRPPDLPAPHEQAPRPVVKQSSRVTRHLAQAVQLEESGTAPLIRFTMLLASVACIAFVTWAAFTHIDEVAMAEGEVIPVGSVKTVQHLEGGQVEEILVKEGELVDADQPLLKLSPAAALADLEQTRAREMTLLLKSERIRAFVDGRQPDFSFGKGYERLIADNLAIWQGQIQARDNSRLVIMSQIDQKRSDLHVLENQQSSLHDQISSLQQVMSMKEELVNKGLISRVNYFDAKRELARVQGELTRTVGQAITARDALREMEQRLDDQQSTLVKQSMDELGVTIAELAQVQESIGRLEDKVKRLIIPSPVRGYVKGLTVRNSGAVIQPGGVVCDVVPVDREMKVEAKVQPRDVGHLKVGQKVKVKVTTYDFARYGAIFGELQAVSATSFLNEKNEPYFKAQVKLDRNFVGRDPGMHVVTPGMTVQTEIITGNKTLLQYMLKPIFTQMEQSFHER</sequence>
<feature type="coiled-coil region" evidence="10">
    <location>
        <begin position="258"/>
        <end position="285"/>
    </location>
</feature>
<dbReference type="InterPro" id="IPR050739">
    <property type="entry name" value="MFP"/>
</dbReference>
<evidence type="ECO:0000256" key="6">
    <source>
        <dbReference type="ARBA" id="ARBA00022692"/>
    </source>
</evidence>
<accession>A0A7C9QUU8</accession>
<evidence type="ECO:0000313" key="14">
    <source>
        <dbReference type="EMBL" id="NFV79836.1"/>
    </source>
</evidence>
<evidence type="ECO:0000256" key="3">
    <source>
        <dbReference type="ARBA" id="ARBA00022448"/>
    </source>
</evidence>
<dbReference type="Proteomes" id="UP000480684">
    <property type="component" value="Unassembled WGS sequence"/>
</dbReference>
<proteinExistence type="inferred from homology"/>
<organism evidence="14 15">
    <name type="scientific">Magnetospirillum aberrantis SpK</name>
    <dbReference type="NCBI Taxonomy" id="908842"/>
    <lineage>
        <taxon>Bacteria</taxon>
        <taxon>Pseudomonadati</taxon>
        <taxon>Pseudomonadota</taxon>
        <taxon>Alphaproteobacteria</taxon>
        <taxon>Rhodospirillales</taxon>
        <taxon>Rhodospirillaceae</taxon>
        <taxon>Magnetospirillum</taxon>
    </lineage>
</organism>
<name>A0A7C9QUU8_9PROT</name>
<evidence type="ECO:0000256" key="11">
    <source>
        <dbReference type="SAM" id="MobiDB-lite"/>
    </source>
</evidence>
<keyword evidence="6" id="KW-0812">Transmembrane</keyword>
<evidence type="ECO:0000256" key="8">
    <source>
        <dbReference type="ARBA" id="ARBA00023136"/>
    </source>
</evidence>
<evidence type="ECO:0000256" key="5">
    <source>
        <dbReference type="ARBA" id="ARBA00022519"/>
    </source>
</evidence>
<dbReference type="Gene3D" id="1.20.1600.10">
    <property type="entry name" value="Outer membrane efflux proteins (OEP)"/>
    <property type="match status" value="1"/>
</dbReference>
<keyword evidence="3 9" id="KW-0813">Transport</keyword>
<comment type="similarity">
    <text evidence="2 9">Belongs to the membrane fusion protein (MFP) (TC 8.A.1) family.</text>
</comment>
<feature type="domain" description="AprE-like long alpha-helical hairpin" evidence="12">
    <location>
        <begin position="126"/>
        <end position="306"/>
    </location>
</feature>
<evidence type="ECO:0000256" key="1">
    <source>
        <dbReference type="ARBA" id="ARBA00004377"/>
    </source>
</evidence>
<evidence type="ECO:0000256" key="10">
    <source>
        <dbReference type="SAM" id="Coils"/>
    </source>
</evidence>
<keyword evidence="10" id="KW-0175">Coiled coil</keyword>
<evidence type="ECO:0000259" key="12">
    <source>
        <dbReference type="Pfam" id="PF25994"/>
    </source>
</evidence>
<dbReference type="PANTHER" id="PTHR30386:SF26">
    <property type="entry name" value="TRANSPORT PROTEIN COMB"/>
    <property type="match status" value="1"/>
</dbReference>
<keyword evidence="7" id="KW-1133">Transmembrane helix</keyword>
<keyword evidence="5 9" id="KW-0997">Cell inner membrane</keyword>
<evidence type="ECO:0000259" key="13">
    <source>
        <dbReference type="Pfam" id="PF26002"/>
    </source>
</evidence>
<feature type="region of interest" description="Disordered" evidence="11">
    <location>
        <begin position="1"/>
        <end position="27"/>
    </location>
</feature>
<keyword evidence="8" id="KW-0472">Membrane</keyword>
<dbReference type="GO" id="GO:0015031">
    <property type="term" value="P:protein transport"/>
    <property type="evidence" value="ECO:0007669"/>
    <property type="project" value="InterPro"/>
</dbReference>
<dbReference type="Pfam" id="PF26002">
    <property type="entry name" value="Beta-barrel_AprE"/>
    <property type="match status" value="1"/>
</dbReference>
<evidence type="ECO:0000256" key="4">
    <source>
        <dbReference type="ARBA" id="ARBA00022475"/>
    </source>
</evidence>
<dbReference type="NCBIfam" id="TIGR01843">
    <property type="entry name" value="type_I_hlyD"/>
    <property type="match status" value="1"/>
</dbReference>
<dbReference type="GO" id="GO:0005886">
    <property type="term" value="C:plasma membrane"/>
    <property type="evidence" value="ECO:0007669"/>
    <property type="project" value="UniProtKB-SubCell"/>
</dbReference>
<dbReference type="PRINTS" id="PR01490">
    <property type="entry name" value="RTXTOXIND"/>
</dbReference>
<evidence type="ECO:0000256" key="7">
    <source>
        <dbReference type="ARBA" id="ARBA00022989"/>
    </source>
</evidence>
<feature type="domain" description="AprE-like beta-barrel" evidence="13">
    <location>
        <begin position="350"/>
        <end position="438"/>
    </location>
</feature>
<dbReference type="InterPro" id="IPR058982">
    <property type="entry name" value="Beta-barrel_AprE"/>
</dbReference>
<dbReference type="PANTHER" id="PTHR30386">
    <property type="entry name" value="MEMBRANE FUSION SUBUNIT OF EMRAB-TOLC MULTIDRUG EFFLUX PUMP"/>
    <property type="match status" value="1"/>
</dbReference>
<dbReference type="EMBL" id="JAAIYP010000034">
    <property type="protein sequence ID" value="NFV79836.1"/>
    <property type="molecule type" value="Genomic_DNA"/>
</dbReference>
<dbReference type="InterPro" id="IPR058781">
    <property type="entry name" value="HH_AprE-like"/>
</dbReference>
<dbReference type="Gene3D" id="2.40.30.170">
    <property type="match status" value="1"/>
</dbReference>
<keyword evidence="4 9" id="KW-1003">Cell membrane</keyword>
<evidence type="ECO:0000313" key="15">
    <source>
        <dbReference type="Proteomes" id="UP000480684"/>
    </source>
</evidence>
<reference evidence="14 15" key="1">
    <citation type="submission" date="2020-02" db="EMBL/GenBank/DDBJ databases">
        <authorList>
            <person name="Dziuba M."/>
            <person name="Kuznetsov B."/>
            <person name="Mardanov A."/>
            <person name="Ravin N."/>
            <person name="Grouzdev D."/>
        </authorList>
    </citation>
    <scope>NUCLEOTIDE SEQUENCE [LARGE SCALE GENOMIC DNA]</scope>
    <source>
        <strain evidence="14 15">SpK</strain>
    </source>
</reference>
<dbReference type="Pfam" id="PF25994">
    <property type="entry name" value="HH_AprE"/>
    <property type="match status" value="1"/>
</dbReference>
<keyword evidence="15" id="KW-1185">Reference proteome</keyword>
<dbReference type="AlphaFoldDB" id="A0A7C9QUU8"/>
<evidence type="ECO:0000256" key="2">
    <source>
        <dbReference type="ARBA" id="ARBA00009477"/>
    </source>
</evidence>
<protein>
    <recommendedName>
        <fullName evidence="9">Membrane fusion protein (MFP) family protein</fullName>
    </recommendedName>
</protein>
<dbReference type="RefSeq" id="WP_163676955.1">
    <property type="nucleotide sequence ID" value="NZ_JAAIYP010000034.1"/>
</dbReference>
<dbReference type="SUPFAM" id="SSF56954">
    <property type="entry name" value="Outer membrane efflux proteins (OEP)"/>
    <property type="match status" value="1"/>
</dbReference>